<evidence type="ECO:0000256" key="1">
    <source>
        <dbReference type="ARBA" id="ARBA00007261"/>
    </source>
</evidence>
<evidence type="ECO:0000313" key="6">
    <source>
        <dbReference type="Proteomes" id="UP001151081"/>
    </source>
</evidence>
<dbReference type="InterPro" id="IPR050361">
    <property type="entry name" value="MPP/UQCRC_Complex"/>
</dbReference>
<protein>
    <submittedName>
        <fullName evidence="5">Insulinase family protein</fullName>
    </submittedName>
</protein>
<sequence length="481" mass="53533">MHTALPNLRSRVRKGPYAELLAELNRNRTRLAEAEHDATISFGPTMRVERFVLGNGLRVLILQDNAAPVVCVQTWFGVGSRHERVGKTGIAHLFEHLMFGETETSAHGAYDRTLEEAGAETNAATFLDWTYYHTNLPAEALELTLRLEADRMSRLVLRDPQVASEKEVVANERRQRVDDDVDGAISEILYKEAFREHGYGHPTIGWMDDILGFTTDDCVSFYRTYYAPNNAAMAIVGDVDIGQVLRLVQDNYGGLPSSVLPVEDVRPEPPQIEERRIRITKPTPTHKVAIGYKSPALGDFDHPALTLLNEVLFGGRSSRVHRALIQEQEIATDVRGWVGAFRDPSLYDVFLSARGEHTAEALCAALDVLLDRVRTEPVTEEELEKAKARVELAVLQGLETVSGKAEQIGFYEVVLGDPAALFDRLSAYRRVTVGDLLRVARRYLGRSSRTVIEVAPDGSMESDEMDDEETDGEGSEEEVAS</sequence>
<accession>A0A9X3X9R6</accession>
<dbReference type="SUPFAM" id="SSF63411">
    <property type="entry name" value="LuxS/MPP-like metallohydrolase"/>
    <property type="match status" value="2"/>
</dbReference>
<feature type="region of interest" description="Disordered" evidence="2">
    <location>
        <begin position="454"/>
        <end position="481"/>
    </location>
</feature>
<comment type="similarity">
    <text evidence="1">Belongs to the peptidase M16 family.</text>
</comment>
<dbReference type="Pfam" id="PF05193">
    <property type="entry name" value="Peptidase_M16_C"/>
    <property type="match status" value="1"/>
</dbReference>
<evidence type="ECO:0000259" key="4">
    <source>
        <dbReference type="Pfam" id="PF05193"/>
    </source>
</evidence>
<dbReference type="Proteomes" id="UP001151081">
    <property type="component" value="Unassembled WGS sequence"/>
</dbReference>
<dbReference type="PANTHER" id="PTHR11851">
    <property type="entry name" value="METALLOPROTEASE"/>
    <property type="match status" value="1"/>
</dbReference>
<organism evidence="5 6">
    <name type="scientific">Polyangium jinanense</name>
    <dbReference type="NCBI Taxonomy" id="2829994"/>
    <lineage>
        <taxon>Bacteria</taxon>
        <taxon>Pseudomonadati</taxon>
        <taxon>Myxococcota</taxon>
        <taxon>Polyangia</taxon>
        <taxon>Polyangiales</taxon>
        <taxon>Polyangiaceae</taxon>
        <taxon>Polyangium</taxon>
    </lineage>
</organism>
<name>A0A9X3X9R6_9BACT</name>
<gene>
    <name evidence="5" type="ORF">KEG57_40555</name>
</gene>
<evidence type="ECO:0000259" key="3">
    <source>
        <dbReference type="Pfam" id="PF00675"/>
    </source>
</evidence>
<keyword evidence="6" id="KW-1185">Reference proteome</keyword>
<dbReference type="AlphaFoldDB" id="A0A9X3X9R6"/>
<dbReference type="Gene3D" id="3.30.830.10">
    <property type="entry name" value="Metalloenzyme, LuxS/M16 peptidase-like"/>
    <property type="match status" value="2"/>
</dbReference>
<evidence type="ECO:0000313" key="5">
    <source>
        <dbReference type="EMBL" id="MDC3986832.1"/>
    </source>
</evidence>
<evidence type="ECO:0000256" key="2">
    <source>
        <dbReference type="SAM" id="MobiDB-lite"/>
    </source>
</evidence>
<dbReference type="InterPro" id="IPR011765">
    <property type="entry name" value="Pept_M16_N"/>
</dbReference>
<dbReference type="GO" id="GO:0046872">
    <property type="term" value="F:metal ion binding"/>
    <property type="evidence" value="ECO:0007669"/>
    <property type="project" value="InterPro"/>
</dbReference>
<dbReference type="InterPro" id="IPR011249">
    <property type="entry name" value="Metalloenz_LuxS/M16"/>
</dbReference>
<proteinExistence type="inferred from homology"/>
<feature type="domain" description="Peptidase M16 N-terminal" evidence="3">
    <location>
        <begin position="58"/>
        <end position="204"/>
    </location>
</feature>
<dbReference type="RefSeq" id="WP_272422408.1">
    <property type="nucleotide sequence ID" value="NZ_JAGTJJ010000044.1"/>
</dbReference>
<reference evidence="5 6" key="1">
    <citation type="submission" date="2021-04" db="EMBL/GenBank/DDBJ databases">
        <title>Genome analysis of Polyangium sp.</title>
        <authorList>
            <person name="Li Y."/>
            <person name="Wang J."/>
        </authorList>
    </citation>
    <scope>NUCLEOTIDE SEQUENCE [LARGE SCALE GENOMIC DNA]</scope>
    <source>
        <strain evidence="5 6">SDU14</strain>
    </source>
</reference>
<feature type="domain" description="Peptidase M16 C-terminal" evidence="4">
    <location>
        <begin position="213"/>
        <end position="389"/>
    </location>
</feature>
<dbReference type="Pfam" id="PF00675">
    <property type="entry name" value="Peptidase_M16"/>
    <property type="match status" value="1"/>
</dbReference>
<dbReference type="InterPro" id="IPR007863">
    <property type="entry name" value="Peptidase_M16_C"/>
</dbReference>
<feature type="compositionally biased region" description="Acidic residues" evidence="2">
    <location>
        <begin position="460"/>
        <end position="481"/>
    </location>
</feature>
<dbReference type="PANTHER" id="PTHR11851:SF49">
    <property type="entry name" value="MITOCHONDRIAL-PROCESSING PEPTIDASE SUBUNIT ALPHA"/>
    <property type="match status" value="1"/>
</dbReference>
<dbReference type="EMBL" id="JAGTJJ010000044">
    <property type="protein sequence ID" value="MDC3986832.1"/>
    <property type="molecule type" value="Genomic_DNA"/>
</dbReference>
<comment type="caution">
    <text evidence="5">The sequence shown here is derived from an EMBL/GenBank/DDBJ whole genome shotgun (WGS) entry which is preliminary data.</text>
</comment>